<dbReference type="InterPro" id="IPR046521">
    <property type="entry name" value="DUF6698"/>
</dbReference>
<evidence type="ECO:0000313" key="2">
    <source>
        <dbReference type="EMBL" id="KIY49998.1"/>
    </source>
</evidence>
<dbReference type="EMBL" id="KN881694">
    <property type="protein sequence ID" value="KIY49998.1"/>
    <property type="molecule type" value="Genomic_DNA"/>
</dbReference>
<feature type="region of interest" description="Disordered" evidence="1">
    <location>
        <begin position="1"/>
        <end position="24"/>
    </location>
</feature>
<keyword evidence="3" id="KW-1185">Reference proteome</keyword>
<feature type="compositionally biased region" description="Basic residues" evidence="1">
    <location>
        <begin position="51"/>
        <end position="65"/>
    </location>
</feature>
<name>A0A0D7AGM9_9AGAR</name>
<organism evidence="2 3">
    <name type="scientific">Fistulina hepatica ATCC 64428</name>
    <dbReference type="NCBI Taxonomy" id="1128425"/>
    <lineage>
        <taxon>Eukaryota</taxon>
        <taxon>Fungi</taxon>
        <taxon>Dikarya</taxon>
        <taxon>Basidiomycota</taxon>
        <taxon>Agaricomycotina</taxon>
        <taxon>Agaricomycetes</taxon>
        <taxon>Agaricomycetidae</taxon>
        <taxon>Agaricales</taxon>
        <taxon>Fistulinaceae</taxon>
        <taxon>Fistulina</taxon>
    </lineage>
</organism>
<dbReference type="Pfam" id="PF20414">
    <property type="entry name" value="DUF6698"/>
    <property type="match status" value="1"/>
</dbReference>
<evidence type="ECO:0000256" key="1">
    <source>
        <dbReference type="SAM" id="MobiDB-lite"/>
    </source>
</evidence>
<reference evidence="2 3" key="1">
    <citation type="journal article" date="2015" name="Fungal Genet. Biol.">
        <title>Evolution of novel wood decay mechanisms in Agaricales revealed by the genome sequences of Fistulina hepatica and Cylindrobasidium torrendii.</title>
        <authorList>
            <person name="Floudas D."/>
            <person name="Held B.W."/>
            <person name="Riley R."/>
            <person name="Nagy L.G."/>
            <person name="Koehler G."/>
            <person name="Ransdell A.S."/>
            <person name="Younus H."/>
            <person name="Chow J."/>
            <person name="Chiniquy J."/>
            <person name="Lipzen A."/>
            <person name="Tritt A."/>
            <person name="Sun H."/>
            <person name="Haridas S."/>
            <person name="LaButti K."/>
            <person name="Ohm R.A."/>
            <person name="Kues U."/>
            <person name="Blanchette R.A."/>
            <person name="Grigoriev I.V."/>
            <person name="Minto R.E."/>
            <person name="Hibbett D.S."/>
        </authorList>
    </citation>
    <scope>NUCLEOTIDE SEQUENCE [LARGE SCALE GENOMIC DNA]</scope>
    <source>
        <strain evidence="2 3">ATCC 64428</strain>
    </source>
</reference>
<proteinExistence type="predicted"/>
<feature type="region of interest" description="Disordered" evidence="1">
    <location>
        <begin position="100"/>
        <end position="124"/>
    </location>
</feature>
<dbReference type="AlphaFoldDB" id="A0A0D7AGM9"/>
<evidence type="ECO:0000313" key="3">
    <source>
        <dbReference type="Proteomes" id="UP000054144"/>
    </source>
</evidence>
<feature type="compositionally biased region" description="Polar residues" evidence="1">
    <location>
        <begin position="1"/>
        <end position="11"/>
    </location>
</feature>
<feature type="region of interest" description="Disordered" evidence="1">
    <location>
        <begin position="417"/>
        <end position="441"/>
    </location>
</feature>
<protein>
    <submittedName>
        <fullName evidence="2">Uncharacterized protein</fullName>
    </submittedName>
</protein>
<sequence>MSADNSSSSGNDIPAGRTPLGTLSPEAIINLQEEVVRLRRTAIRASDAETRKRKNSTKKSSKHGRGFHQLVSLFEAPDTVIDKTEKYLARKRAAEYQRLHPEAAELNNDDDDNLTTQEKEDRDREEYRAFKAYQAFERLVPDLKEKLSDGQLDHDAVDEYLARIARDGDAAKNTDTSNIRVALADWLNQEMHDEEAAKYLADPSLPLLPQQRLIGTTRQYRGLDHDKLGGYLVAVDSGDWNDAQYREAVRNGDPGAGYGESYYARVFYAHGTGTQDDVETGFLRGPLLVKVARYIFTSPSSVQSIDEDLHAPKRTMTSTKKHVKLDIANLRGLTHATPRVIAYCAVQLHFNLTDAQLWPQDGIYMGYNYHGLYNFIVDYFEQDSSHPEDQRAVDDLLKWWNSISGLQMAAQRAARRASASADMGSTGADSNSASSSHISSQ</sequence>
<accession>A0A0D7AGM9</accession>
<feature type="region of interest" description="Disordered" evidence="1">
    <location>
        <begin position="46"/>
        <end position="65"/>
    </location>
</feature>
<dbReference type="OrthoDB" id="2662502at2759"/>
<gene>
    <name evidence="2" type="ORF">FISHEDRAFT_57730</name>
</gene>
<dbReference type="Proteomes" id="UP000054144">
    <property type="component" value="Unassembled WGS sequence"/>
</dbReference>